<name>B6WPZ1_9BACT</name>
<reference evidence="1 2" key="2">
    <citation type="submission" date="2008-10" db="EMBL/GenBank/DDBJ databases">
        <authorList>
            <person name="Fulton L."/>
            <person name="Clifton S."/>
            <person name="Fulton B."/>
            <person name="Xu J."/>
            <person name="Minx P."/>
            <person name="Pepin K.H."/>
            <person name="Johnson M."/>
            <person name="Bhonagiri V."/>
            <person name="Nash W.E."/>
            <person name="Mardis E.R."/>
            <person name="Wilson R.K."/>
        </authorList>
    </citation>
    <scope>NUCLEOTIDE SEQUENCE [LARGE SCALE GENOMIC DNA]</scope>
    <source>
        <strain evidence="1 2">ATCC 29098</strain>
    </source>
</reference>
<dbReference type="Proteomes" id="UP000003676">
    <property type="component" value="Unassembled WGS sequence"/>
</dbReference>
<dbReference type="AlphaFoldDB" id="B6WPZ1"/>
<evidence type="ECO:0000313" key="1">
    <source>
        <dbReference type="EMBL" id="EEB34958.1"/>
    </source>
</evidence>
<dbReference type="HOGENOM" id="CLU_876410_0_0_7"/>
<gene>
    <name evidence="1" type="ORF">DESPIG_00114</name>
</gene>
<dbReference type="RefSeq" id="WP_006003649.1">
    <property type="nucleotide sequence ID" value="NZ_DS996351.1"/>
</dbReference>
<reference evidence="1 2" key="1">
    <citation type="submission" date="2008-10" db="EMBL/GenBank/DDBJ databases">
        <title>Draft genome sequence of Desulvovibrio piger (ATCC 29098).</title>
        <authorList>
            <person name="Sudarsanam P."/>
            <person name="Ley R."/>
            <person name="Guruge J."/>
            <person name="Turnbaugh P.J."/>
            <person name="Mahowald M."/>
            <person name="Liep D."/>
            <person name="Gordon J."/>
        </authorList>
    </citation>
    <scope>NUCLEOTIDE SEQUENCE [LARGE SCALE GENOMIC DNA]</scope>
    <source>
        <strain evidence="1 2">ATCC 29098</strain>
    </source>
</reference>
<evidence type="ECO:0000313" key="2">
    <source>
        <dbReference type="Proteomes" id="UP000003676"/>
    </source>
</evidence>
<accession>B6WPZ1</accession>
<protein>
    <submittedName>
        <fullName evidence="1">Uncharacterized protein</fullName>
    </submittedName>
</protein>
<organism evidence="1 2">
    <name type="scientific">Desulfovibrio piger ATCC 29098</name>
    <dbReference type="NCBI Taxonomy" id="411464"/>
    <lineage>
        <taxon>Bacteria</taxon>
        <taxon>Pseudomonadati</taxon>
        <taxon>Thermodesulfobacteriota</taxon>
        <taxon>Desulfovibrionia</taxon>
        <taxon>Desulfovibrionales</taxon>
        <taxon>Desulfovibrionaceae</taxon>
        <taxon>Desulfovibrio</taxon>
    </lineage>
</organism>
<proteinExistence type="predicted"/>
<comment type="caution">
    <text evidence="1">The sequence shown here is derived from an EMBL/GenBank/DDBJ whole genome shotgun (WGS) entry which is preliminary data.</text>
</comment>
<sequence>MMSWEYGYTRYAFELFTDNFSLRDAFQDVRVIETIAGDDSIDLETTGTIASGESYLIIDRKTGAQQQVTIKEILTGRRVLLHEIMQFSTNDTAVLSKSSWEYVGNKAEASAGATYMTVMTKLLDDIEQGRLIISHTEDVRFTVEYHSENDSPTDWTEVPCTRTYTDDVSGNYRSIYDVPGGRMAFRITALGDTDVDHIVLMSSTTGVLPSTVRTPKVIAADFKLERFGALYDAKHAGTEIQLAADNYFADAVETVTLPASGDVAPVWNLKDAVLAAHPMNPGESVWWRARYRADDGNVSLWSESAQYGQVAVEDNDA</sequence>
<dbReference type="EMBL" id="ABXU01000004">
    <property type="protein sequence ID" value="EEB34958.1"/>
    <property type="molecule type" value="Genomic_DNA"/>
</dbReference>